<comment type="caution">
    <text evidence="1">The sequence shown here is derived from an EMBL/GenBank/DDBJ whole genome shotgun (WGS) entry which is preliminary data.</text>
</comment>
<dbReference type="EMBL" id="MNCJ02000318">
    <property type="protein sequence ID" value="KAF5815440.1"/>
    <property type="molecule type" value="Genomic_DNA"/>
</dbReference>
<sequence>MTVSITRATQNSCKIEYNIAKGFSEAAILRSKSSPRTNRLVSSSFTGPLFSPTSTSKCNILHIDKCPRYPSVNNTLNSPGTQSVTVPSKILTSENSLGSVVSSNFDLTIVSSFLSTGFCCFSVNVLWIPTSSVHFGKRS</sequence>
<evidence type="ECO:0000313" key="2">
    <source>
        <dbReference type="Proteomes" id="UP000215914"/>
    </source>
</evidence>
<dbReference type="Proteomes" id="UP000215914">
    <property type="component" value="Unassembled WGS sequence"/>
</dbReference>
<gene>
    <name evidence="1" type="ORF">HanXRQr2_Chr03g0123121</name>
</gene>
<dbReference type="AlphaFoldDB" id="A0A9K3JJ38"/>
<keyword evidence="2" id="KW-1185">Reference proteome</keyword>
<accession>A0A9K3JJ38</accession>
<protein>
    <submittedName>
        <fullName evidence="1">Uncharacterized protein</fullName>
    </submittedName>
</protein>
<proteinExistence type="predicted"/>
<reference evidence="1" key="1">
    <citation type="journal article" date="2017" name="Nature">
        <title>The sunflower genome provides insights into oil metabolism, flowering and Asterid evolution.</title>
        <authorList>
            <person name="Badouin H."/>
            <person name="Gouzy J."/>
            <person name="Grassa C.J."/>
            <person name="Murat F."/>
            <person name="Staton S.E."/>
            <person name="Cottret L."/>
            <person name="Lelandais-Briere C."/>
            <person name="Owens G.L."/>
            <person name="Carrere S."/>
            <person name="Mayjonade B."/>
            <person name="Legrand L."/>
            <person name="Gill N."/>
            <person name="Kane N.C."/>
            <person name="Bowers J.E."/>
            <person name="Hubner S."/>
            <person name="Bellec A."/>
            <person name="Berard A."/>
            <person name="Berges H."/>
            <person name="Blanchet N."/>
            <person name="Boniface M.C."/>
            <person name="Brunel D."/>
            <person name="Catrice O."/>
            <person name="Chaidir N."/>
            <person name="Claudel C."/>
            <person name="Donnadieu C."/>
            <person name="Faraut T."/>
            <person name="Fievet G."/>
            <person name="Helmstetter N."/>
            <person name="King M."/>
            <person name="Knapp S.J."/>
            <person name="Lai Z."/>
            <person name="Le Paslier M.C."/>
            <person name="Lippi Y."/>
            <person name="Lorenzon L."/>
            <person name="Mandel J.R."/>
            <person name="Marage G."/>
            <person name="Marchand G."/>
            <person name="Marquand E."/>
            <person name="Bret-Mestries E."/>
            <person name="Morien E."/>
            <person name="Nambeesan S."/>
            <person name="Nguyen T."/>
            <person name="Pegot-Espagnet P."/>
            <person name="Pouilly N."/>
            <person name="Raftis F."/>
            <person name="Sallet E."/>
            <person name="Schiex T."/>
            <person name="Thomas J."/>
            <person name="Vandecasteele C."/>
            <person name="Vares D."/>
            <person name="Vear F."/>
            <person name="Vautrin S."/>
            <person name="Crespi M."/>
            <person name="Mangin B."/>
            <person name="Burke J.M."/>
            <person name="Salse J."/>
            <person name="Munos S."/>
            <person name="Vincourt P."/>
            <person name="Rieseberg L.H."/>
            <person name="Langlade N.B."/>
        </authorList>
    </citation>
    <scope>NUCLEOTIDE SEQUENCE</scope>
    <source>
        <tissue evidence="1">Leaves</tissue>
    </source>
</reference>
<name>A0A9K3JJ38_HELAN</name>
<evidence type="ECO:0000313" key="1">
    <source>
        <dbReference type="EMBL" id="KAF5815440.1"/>
    </source>
</evidence>
<reference evidence="1" key="2">
    <citation type="submission" date="2020-06" db="EMBL/GenBank/DDBJ databases">
        <title>Helianthus annuus Genome sequencing and assembly Release 2.</title>
        <authorList>
            <person name="Gouzy J."/>
            <person name="Langlade N."/>
            <person name="Munos S."/>
        </authorList>
    </citation>
    <scope>NUCLEOTIDE SEQUENCE</scope>
    <source>
        <tissue evidence="1">Leaves</tissue>
    </source>
</reference>
<dbReference type="Gramene" id="mRNA:HanXRQr2_Chr03g0123121">
    <property type="protein sequence ID" value="CDS:HanXRQr2_Chr03g0123121.1"/>
    <property type="gene ID" value="HanXRQr2_Chr03g0123121"/>
</dbReference>
<organism evidence="1 2">
    <name type="scientific">Helianthus annuus</name>
    <name type="common">Common sunflower</name>
    <dbReference type="NCBI Taxonomy" id="4232"/>
    <lineage>
        <taxon>Eukaryota</taxon>
        <taxon>Viridiplantae</taxon>
        <taxon>Streptophyta</taxon>
        <taxon>Embryophyta</taxon>
        <taxon>Tracheophyta</taxon>
        <taxon>Spermatophyta</taxon>
        <taxon>Magnoliopsida</taxon>
        <taxon>eudicotyledons</taxon>
        <taxon>Gunneridae</taxon>
        <taxon>Pentapetalae</taxon>
        <taxon>asterids</taxon>
        <taxon>campanulids</taxon>
        <taxon>Asterales</taxon>
        <taxon>Asteraceae</taxon>
        <taxon>Asteroideae</taxon>
        <taxon>Heliantheae alliance</taxon>
        <taxon>Heliantheae</taxon>
        <taxon>Helianthus</taxon>
    </lineage>
</organism>